<dbReference type="PANTHER" id="PTHR14303:SF0">
    <property type="entry name" value="DNA POLYMERASE DELTA SUBUNIT 4"/>
    <property type="match status" value="1"/>
</dbReference>
<reference evidence="2 3" key="1">
    <citation type="submission" date="2017-06" db="EMBL/GenBank/DDBJ databases">
        <title>A platform for efficient transgenesis in Macrostomum lignano, a flatworm model organism for stem cell research.</title>
        <authorList>
            <person name="Berezikov E."/>
        </authorList>
    </citation>
    <scope>NUCLEOTIDE SEQUENCE [LARGE SCALE GENOMIC DNA]</scope>
    <source>
        <strain evidence="2">DV1</strain>
        <tissue evidence="2">Whole organism</tissue>
    </source>
</reference>
<accession>A0A267ETC6</accession>
<dbReference type="GO" id="GO:0043625">
    <property type="term" value="C:delta DNA polymerase complex"/>
    <property type="evidence" value="ECO:0007669"/>
    <property type="project" value="TreeGrafter"/>
</dbReference>
<evidence type="ECO:0000256" key="1">
    <source>
        <dbReference type="SAM" id="MobiDB-lite"/>
    </source>
</evidence>
<dbReference type="GO" id="GO:0000731">
    <property type="term" value="P:DNA synthesis involved in DNA repair"/>
    <property type="evidence" value="ECO:0007669"/>
    <property type="project" value="InterPro"/>
</dbReference>
<feature type="compositionally biased region" description="Polar residues" evidence="1">
    <location>
        <begin position="55"/>
        <end position="67"/>
    </location>
</feature>
<protein>
    <recommendedName>
        <fullName evidence="4">DNA polymerase delta subunit 4</fullName>
    </recommendedName>
</protein>
<dbReference type="GO" id="GO:0003887">
    <property type="term" value="F:DNA-directed DNA polymerase activity"/>
    <property type="evidence" value="ECO:0007669"/>
    <property type="project" value="TreeGrafter"/>
</dbReference>
<dbReference type="EMBL" id="NIVC01001779">
    <property type="protein sequence ID" value="PAA64127.1"/>
    <property type="molecule type" value="Genomic_DNA"/>
</dbReference>
<dbReference type="Pfam" id="PF04081">
    <property type="entry name" value="DNA_pol_delta_4"/>
    <property type="match status" value="1"/>
</dbReference>
<feature type="compositionally biased region" description="Low complexity" evidence="1">
    <location>
        <begin position="36"/>
        <end position="52"/>
    </location>
</feature>
<dbReference type="GO" id="GO:0006261">
    <property type="term" value="P:DNA-templated DNA replication"/>
    <property type="evidence" value="ECO:0007669"/>
    <property type="project" value="TreeGrafter"/>
</dbReference>
<comment type="caution">
    <text evidence="2">The sequence shown here is derived from an EMBL/GenBank/DDBJ whole genome shotgun (WGS) entry which is preliminary data.</text>
</comment>
<keyword evidence="3" id="KW-1185">Reference proteome</keyword>
<feature type="compositionally biased region" description="Low complexity" evidence="1">
    <location>
        <begin position="68"/>
        <end position="101"/>
    </location>
</feature>
<feature type="compositionally biased region" description="Polar residues" evidence="1">
    <location>
        <begin position="24"/>
        <end position="35"/>
    </location>
</feature>
<sequence length="171" mass="18738">MPKRRKQVDQKISDLFPVKRRSIASAQSASDQTNCSSSSSTGVVATTAPGVTNREPGTQQNENNNGHSINNQQLLSNSKSNDPSASLATESNTSSTSTSAGNLTQHDLTVLRDFDLNWEFGPCIGISRLQRWERAVKRGLTPPQFVRNLVLAHAGNPLYTECIWFSYSDLI</sequence>
<evidence type="ECO:0000313" key="2">
    <source>
        <dbReference type="EMBL" id="PAA64127.1"/>
    </source>
</evidence>
<evidence type="ECO:0008006" key="4">
    <source>
        <dbReference type="Google" id="ProtNLM"/>
    </source>
</evidence>
<gene>
    <name evidence="2" type="ORF">BOX15_Mlig020083g1</name>
</gene>
<dbReference type="InterPro" id="IPR007218">
    <property type="entry name" value="DNA_pol_delta_4"/>
</dbReference>
<dbReference type="AlphaFoldDB" id="A0A267ETC6"/>
<dbReference type="Proteomes" id="UP000215902">
    <property type="component" value="Unassembled WGS sequence"/>
</dbReference>
<name>A0A267ETC6_9PLAT</name>
<organism evidence="2 3">
    <name type="scientific">Macrostomum lignano</name>
    <dbReference type="NCBI Taxonomy" id="282301"/>
    <lineage>
        <taxon>Eukaryota</taxon>
        <taxon>Metazoa</taxon>
        <taxon>Spiralia</taxon>
        <taxon>Lophotrochozoa</taxon>
        <taxon>Platyhelminthes</taxon>
        <taxon>Rhabditophora</taxon>
        <taxon>Macrostomorpha</taxon>
        <taxon>Macrostomida</taxon>
        <taxon>Macrostomidae</taxon>
        <taxon>Macrostomum</taxon>
    </lineage>
</organism>
<dbReference type="STRING" id="282301.A0A267ETC6"/>
<dbReference type="OrthoDB" id="337486at2759"/>
<evidence type="ECO:0000313" key="3">
    <source>
        <dbReference type="Proteomes" id="UP000215902"/>
    </source>
</evidence>
<proteinExistence type="predicted"/>
<dbReference type="PANTHER" id="PTHR14303">
    <property type="entry name" value="DNA POLYMERASE DELTA SUBUNIT 4"/>
    <property type="match status" value="1"/>
</dbReference>
<feature type="region of interest" description="Disordered" evidence="1">
    <location>
        <begin position="1"/>
        <end position="101"/>
    </location>
</feature>